<feature type="compositionally biased region" description="Basic and acidic residues" evidence="1">
    <location>
        <begin position="173"/>
        <end position="189"/>
    </location>
</feature>
<dbReference type="InterPro" id="IPR019076">
    <property type="entry name" value="Spore_lipoprot_YhcN/YlaJ-like"/>
</dbReference>
<sequence length="203" mass="21653">MKKLFMGMLVLSVASAGCQTGGNGDDNLEGQSVNEPGNQEYNQWDGHSANEIANHLANICTKLPEVNHATAVVLGPYAVVGLDLDEHMDQSEAGAVKYSAAEALQDDPYGAQALVTADPDITARLGEMQQEIAAGHPVAGIMEELAAIVGRIIPVAPGPEHRKDNDGDESNANDDRLEGQDQREIDDIQNKQSKGRKKEVKGN</sequence>
<evidence type="ECO:0000313" key="3">
    <source>
        <dbReference type="EMBL" id="PYZ97850.1"/>
    </source>
</evidence>
<evidence type="ECO:0008006" key="5">
    <source>
        <dbReference type="Google" id="ProtNLM"/>
    </source>
</evidence>
<protein>
    <recommendedName>
        <fullName evidence="5">YhcN/YlaJ family sporulation lipoprotein</fullName>
    </recommendedName>
</protein>
<proteinExistence type="predicted"/>
<organism evidence="3 4">
    <name type="scientific">Alteribacter lacisalsi</name>
    <dbReference type="NCBI Taxonomy" id="2045244"/>
    <lineage>
        <taxon>Bacteria</taxon>
        <taxon>Bacillati</taxon>
        <taxon>Bacillota</taxon>
        <taxon>Bacilli</taxon>
        <taxon>Bacillales</taxon>
        <taxon>Bacillaceae</taxon>
        <taxon>Alteribacter</taxon>
    </lineage>
</organism>
<evidence type="ECO:0000313" key="4">
    <source>
        <dbReference type="Proteomes" id="UP000248066"/>
    </source>
</evidence>
<dbReference type="Pfam" id="PF09580">
    <property type="entry name" value="Spore_YhcN_YlaJ"/>
    <property type="match status" value="1"/>
</dbReference>
<gene>
    <name evidence="3" type="ORF">CR205_04450</name>
</gene>
<keyword evidence="4" id="KW-1185">Reference proteome</keyword>
<comment type="caution">
    <text evidence="3">The sequence shown here is derived from an EMBL/GenBank/DDBJ whole genome shotgun (WGS) entry which is preliminary data.</text>
</comment>
<evidence type="ECO:0000256" key="2">
    <source>
        <dbReference type="SAM" id="SignalP"/>
    </source>
</evidence>
<dbReference type="NCBIfam" id="TIGR02898">
    <property type="entry name" value="spore_YhcN_YlaJ"/>
    <property type="match status" value="1"/>
</dbReference>
<feature type="signal peptide" evidence="2">
    <location>
        <begin position="1"/>
        <end position="16"/>
    </location>
</feature>
<feature type="compositionally biased region" description="Basic residues" evidence="1">
    <location>
        <begin position="193"/>
        <end position="203"/>
    </location>
</feature>
<dbReference type="EMBL" id="PDOF01000001">
    <property type="protein sequence ID" value="PYZ97850.1"/>
    <property type="molecule type" value="Genomic_DNA"/>
</dbReference>
<accession>A0A2W0HD36</accession>
<feature type="chain" id="PRO_5038881364" description="YhcN/YlaJ family sporulation lipoprotein" evidence="2">
    <location>
        <begin position="17"/>
        <end position="203"/>
    </location>
</feature>
<feature type="region of interest" description="Disordered" evidence="1">
    <location>
        <begin position="156"/>
        <end position="203"/>
    </location>
</feature>
<name>A0A2W0HD36_9BACI</name>
<reference evidence="3 4" key="1">
    <citation type="submission" date="2017-10" db="EMBL/GenBank/DDBJ databases">
        <title>Bacillus sp. nov., a halophilic bacterium isolated from a Yangshapao Lake.</title>
        <authorList>
            <person name="Wang H."/>
        </authorList>
    </citation>
    <scope>NUCLEOTIDE SEQUENCE [LARGE SCALE GENOMIC DNA]</scope>
    <source>
        <strain evidence="3 4">YSP-3</strain>
    </source>
</reference>
<dbReference type="InterPro" id="IPR014247">
    <property type="entry name" value="Spore_lipoprot_YhcN/YlaJ"/>
</dbReference>
<dbReference type="GO" id="GO:0030435">
    <property type="term" value="P:sporulation resulting in formation of a cellular spore"/>
    <property type="evidence" value="ECO:0007669"/>
    <property type="project" value="InterPro"/>
</dbReference>
<dbReference type="PROSITE" id="PS51257">
    <property type="entry name" value="PROKAR_LIPOPROTEIN"/>
    <property type="match status" value="1"/>
</dbReference>
<dbReference type="Proteomes" id="UP000248066">
    <property type="component" value="Unassembled WGS sequence"/>
</dbReference>
<dbReference type="RefSeq" id="WP_110517348.1">
    <property type="nucleotide sequence ID" value="NZ_PDOF01000001.1"/>
</dbReference>
<keyword evidence="2" id="KW-0732">Signal</keyword>
<dbReference type="OrthoDB" id="2381329at2"/>
<evidence type="ECO:0000256" key="1">
    <source>
        <dbReference type="SAM" id="MobiDB-lite"/>
    </source>
</evidence>
<dbReference type="AlphaFoldDB" id="A0A2W0HD36"/>